<sequence length="61" mass="6865">MFPEPDPNREGHCGHDCRICEGPENTPDECTGHICNWCVIGEDCPVIGDPSNDFCKYHPFE</sequence>
<dbReference type="AlphaFoldDB" id="X0RWV3"/>
<evidence type="ECO:0000313" key="1">
    <source>
        <dbReference type="EMBL" id="GAF73288.1"/>
    </source>
</evidence>
<reference evidence="1" key="1">
    <citation type="journal article" date="2014" name="Front. Microbiol.">
        <title>High frequency of phylogenetically diverse reductive dehalogenase-homologous genes in deep subseafloor sedimentary metagenomes.</title>
        <authorList>
            <person name="Kawai M."/>
            <person name="Futagami T."/>
            <person name="Toyoda A."/>
            <person name="Takaki Y."/>
            <person name="Nishi S."/>
            <person name="Hori S."/>
            <person name="Arai W."/>
            <person name="Tsubouchi T."/>
            <person name="Morono Y."/>
            <person name="Uchiyama I."/>
            <person name="Ito T."/>
            <person name="Fujiyama A."/>
            <person name="Inagaki F."/>
            <person name="Takami H."/>
        </authorList>
    </citation>
    <scope>NUCLEOTIDE SEQUENCE</scope>
    <source>
        <strain evidence="1">Expedition CK06-06</strain>
    </source>
</reference>
<gene>
    <name evidence="1" type="ORF">S01H1_13114</name>
</gene>
<comment type="caution">
    <text evidence="1">The sequence shown here is derived from an EMBL/GenBank/DDBJ whole genome shotgun (WGS) entry which is preliminary data.</text>
</comment>
<organism evidence="1">
    <name type="scientific">marine sediment metagenome</name>
    <dbReference type="NCBI Taxonomy" id="412755"/>
    <lineage>
        <taxon>unclassified sequences</taxon>
        <taxon>metagenomes</taxon>
        <taxon>ecological metagenomes</taxon>
    </lineage>
</organism>
<proteinExistence type="predicted"/>
<protein>
    <submittedName>
        <fullName evidence="1">Uncharacterized protein</fullName>
    </submittedName>
</protein>
<name>X0RWV3_9ZZZZ</name>
<dbReference type="EMBL" id="BARS01006760">
    <property type="protein sequence ID" value="GAF73288.1"/>
    <property type="molecule type" value="Genomic_DNA"/>
</dbReference>
<accession>X0RWV3</accession>